<dbReference type="InterPro" id="IPR033910">
    <property type="entry name" value="GluRS_core"/>
</dbReference>
<dbReference type="InterPro" id="IPR008925">
    <property type="entry name" value="aa_tRNA-synth_I_cd-bd_sf"/>
</dbReference>
<keyword evidence="5 7" id="KW-0648">Protein biosynthesis</keyword>
<dbReference type="GO" id="GO:0004818">
    <property type="term" value="F:glutamate-tRNA ligase activity"/>
    <property type="evidence" value="ECO:0007669"/>
    <property type="project" value="UniProtKB-UniRule"/>
</dbReference>
<gene>
    <name evidence="7" type="primary">gltX</name>
    <name evidence="10" type="ORF">A2Z33_07210</name>
</gene>
<keyword evidence="3 7" id="KW-0547">Nucleotide-binding</keyword>
<dbReference type="Gene3D" id="3.40.50.620">
    <property type="entry name" value="HUPs"/>
    <property type="match status" value="1"/>
</dbReference>
<dbReference type="FunFam" id="3.40.50.620:FF:000045">
    <property type="entry name" value="Glutamate--tRNA ligase, mitochondrial"/>
    <property type="match status" value="1"/>
</dbReference>
<feature type="domain" description="Aminoacyl-tRNA synthetase class I anticodon-binding" evidence="9">
    <location>
        <begin position="347"/>
        <end position="461"/>
    </location>
</feature>
<keyword evidence="6 7" id="KW-0030">Aminoacyl-tRNA synthetase</keyword>
<dbReference type="HAMAP" id="MF_00022">
    <property type="entry name" value="Glu_tRNA_synth_type1"/>
    <property type="match status" value="1"/>
</dbReference>
<evidence type="ECO:0000313" key="11">
    <source>
        <dbReference type="Proteomes" id="UP000178448"/>
    </source>
</evidence>
<keyword evidence="4 7" id="KW-0067">ATP-binding</keyword>
<dbReference type="InterPro" id="IPR020058">
    <property type="entry name" value="Glu/Gln-tRNA-synth_Ib_cat-dom"/>
</dbReference>
<comment type="caution">
    <text evidence="7">Lacks conserved residue(s) required for the propagation of feature annotation.</text>
</comment>
<accession>A0A1F5YYR1</accession>
<sequence>MRSARTRIAPSPTGEDLHIGNAYTALINYAVARQSGGRFIVRIEDTDRTRLVEGSEQRILESLSWLGIGPDEGPETGGPFAPYRQSERLEKYRSAAGQLLDKRHAYYCFCTQQRLEEMRKNQERAHEPPMYDGLCKTIPDKEARERVKNGEKYVVRLNVPDEGSTVFRDIVRGAISFENRLIDDQVLLKSDGYPTYHLGVVVDDHLMEITHIIRGEEWISSTPKHILLYDFFGWTKPEFAHMPLLRNPDRSKLSKRRNPVWVSWYKSEGFLPEAVKNYLATLAWAHPNGKDIFTTDEMVAAFSLDRVQTTAPIFDIGKLRWMNGEYLRIRPKETVTDQIFNFFDKKYPSDMIRKVLPLVIERMKTLKEFESLAGFFFNAPDKLERQPGPTTLGKLKSALDKSDWRHDRMESSVRAVAAELKLTAKEVFMDLRIAVTGKSVGPPLLQSLELLGKEETLKRLSA</sequence>
<dbReference type="GO" id="GO:0006424">
    <property type="term" value="P:glutamyl-tRNA aminoacylation"/>
    <property type="evidence" value="ECO:0007669"/>
    <property type="project" value="UniProtKB-UniRule"/>
</dbReference>
<keyword evidence="7" id="KW-0963">Cytoplasm</keyword>
<dbReference type="InterPro" id="IPR045462">
    <property type="entry name" value="aa-tRNA-synth_I_cd-bd"/>
</dbReference>
<dbReference type="PROSITE" id="PS00178">
    <property type="entry name" value="AA_TRNA_LIGASE_I"/>
    <property type="match status" value="1"/>
</dbReference>
<dbReference type="EMBL" id="MFJD01000001">
    <property type="protein sequence ID" value="OGG05042.1"/>
    <property type="molecule type" value="Genomic_DNA"/>
</dbReference>
<dbReference type="GO" id="GO:0008270">
    <property type="term" value="F:zinc ion binding"/>
    <property type="evidence" value="ECO:0007669"/>
    <property type="project" value="InterPro"/>
</dbReference>
<feature type="binding site" evidence="7">
    <location>
        <position position="255"/>
    </location>
    <ligand>
        <name>ATP</name>
        <dbReference type="ChEBI" id="CHEBI:30616"/>
    </ligand>
</feature>
<dbReference type="Gene3D" id="1.10.10.350">
    <property type="match status" value="1"/>
</dbReference>
<evidence type="ECO:0000256" key="3">
    <source>
        <dbReference type="ARBA" id="ARBA00022741"/>
    </source>
</evidence>
<dbReference type="GO" id="GO:0005829">
    <property type="term" value="C:cytosol"/>
    <property type="evidence" value="ECO:0007669"/>
    <property type="project" value="TreeGrafter"/>
</dbReference>
<organism evidence="10 11">
    <name type="scientific">Candidatus Gottesmanbacteria bacterium RBG_16_52_11</name>
    <dbReference type="NCBI Taxonomy" id="1798374"/>
    <lineage>
        <taxon>Bacteria</taxon>
        <taxon>Candidatus Gottesmaniibacteriota</taxon>
    </lineage>
</organism>
<evidence type="ECO:0000256" key="6">
    <source>
        <dbReference type="ARBA" id="ARBA00023146"/>
    </source>
</evidence>
<comment type="similarity">
    <text evidence="1 7">Belongs to the class-I aminoacyl-tRNA synthetase family. Glutamate--tRNA ligase type 1 subfamily.</text>
</comment>
<dbReference type="Pfam" id="PF00749">
    <property type="entry name" value="tRNA-synt_1c"/>
    <property type="match status" value="1"/>
</dbReference>
<evidence type="ECO:0000256" key="1">
    <source>
        <dbReference type="ARBA" id="ARBA00007894"/>
    </source>
</evidence>
<evidence type="ECO:0000256" key="5">
    <source>
        <dbReference type="ARBA" id="ARBA00022917"/>
    </source>
</evidence>
<evidence type="ECO:0000313" key="10">
    <source>
        <dbReference type="EMBL" id="OGG05042.1"/>
    </source>
</evidence>
<name>A0A1F5YYR1_9BACT</name>
<dbReference type="GO" id="GO:0000049">
    <property type="term" value="F:tRNA binding"/>
    <property type="evidence" value="ECO:0007669"/>
    <property type="project" value="InterPro"/>
</dbReference>
<dbReference type="PANTHER" id="PTHR43311:SF2">
    <property type="entry name" value="GLUTAMATE--TRNA LIGASE, MITOCHONDRIAL-RELATED"/>
    <property type="match status" value="1"/>
</dbReference>
<reference evidence="10 11" key="1">
    <citation type="journal article" date="2016" name="Nat. Commun.">
        <title>Thousands of microbial genomes shed light on interconnected biogeochemical processes in an aquifer system.</title>
        <authorList>
            <person name="Anantharaman K."/>
            <person name="Brown C.T."/>
            <person name="Hug L.A."/>
            <person name="Sharon I."/>
            <person name="Castelle C.J."/>
            <person name="Probst A.J."/>
            <person name="Thomas B.C."/>
            <person name="Singh A."/>
            <person name="Wilkins M.J."/>
            <person name="Karaoz U."/>
            <person name="Brodie E.L."/>
            <person name="Williams K.H."/>
            <person name="Hubbard S.S."/>
            <person name="Banfield J.F."/>
        </authorList>
    </citation>
    <scope>NUCLEOTIDE SEQUENCE [LARGE SCALE GENOMIC DNA]</scope>
</reference>
<dbReference type="SUPFAM" id="SSF48163">
    <property type="entry name" value="An anticodon-binding domain of class I aminoacyl-tRNA synthetases"/>
    <property type="match status" value="1"/>
</dbReference>
<dbReference type="InterPro" id="IPR020751">
    <property type="entry name" value="aa-tRNA-synth_I_codon-bd_sub2"/>
</dbReference>
<evidence type="ECO:0000259" key="8">
    <source>
        <dbReference type="Pfam" id="PF00749"/>
    </source>
</evidence>
<dbReference type="PRINTS" id="PR00987">
    <property type="entry name" value="TRNASYNTHGLU"/>
</dbReference>
<keyword evidence="2 7" id="KW-0436">Ligase</keyword>
<dbReference type="InterPro" id="IPR000924">
    <property type="entry name" value="Glu/Gln-tRNA-synth"/>
</dbReference>
<feature type="domain" description="Glutamyl/glutaminyl-tRNA synthetase class Ib catalytic" evidence="8">
    <location>
        <begin position="5"/>
        <end position="321"/>
    </location>
</feature>
<dbReference type="InterPro" id="IPR014729">
    <property type="entry name" value="Rossmann-like_a/b/a_fold"/>
</dbReference>
<dbReference type="EC" id="6.1.1.17" evidence="7"/>
<dbReference type="CDD" id="cd00808">
    <property type="entry name" value="GluRS_core"/>
    <property type="match status" value="1"/>
</dbReference>
<evidence type="ECO:0000256" key="4">
    <source>
        <dbReference type="ARBA" id="ARBA00022840"/>
    </source>
</evidence>
<dbReference type="InterPro" id="IPR004527">
    <property type="entry name" value="Glu-tRNA-ligase_bac/mito"/>
</dbReference>
<dbReference type="Pfam" id="PF19269">
    <property type="entry name" value="Anticodon_2"/>
    <property type="match status" value="1"/>
</dbReference>
<dbReference type="AlphaFoldDB" id="A0A1F5YYR1"/>
<dbReference type="Proteomes" id="UP000178448">
    <property type="component" value="Unassembled WGS sequence"/>
</dbReference>
<dbReference type="PANTHER" id="PTHR43311">
    <property type="entry name" value="GLUTAMATE--TRNA LIGASE"/>
    <property type="match status" value="1"/>
</dbReference>
<dbReference type="STRING" id="1798374.A2Z33_07210"/>
<evidence type="ECO:0000256" key="7">
    <source>
        <dbReference type="HAMAP-Rule" id="MF_00022"/>
    </source>
</evidence>
<dbReference type="SUPFAM" id="SSF52374">
    <property type="entry name" value="Nucleotidylyl transferase"/>
    <property type="match status" value="1"/>
</dbReference>
<dbReference type="InterPro" id="IPR049940">
    <property type="entry name" value="GluQ/Sye"/>
</dbReference>
<proteinExistence type="inferred from homology"/>
<comment type="function">
    <text evidence="7">Catalyzes the attachment of glutamate to tRNA(Glu) in a two-step reaction: glutamate is first activated by ATP to form Glu-AMP and then transferred to the acceptor end of tRNA(Glu).</text>
</comment>
<evidence type="ECO:0000259" key="9">
    <source>
        <dbReference type="Pfam" id="PF19269"/>
    </source>
</evidence>
<dbReference type="InterPro" id="IPR001412">
    <property type="entry name" value="aa-tRNA-synth_I_CS"/>
</dbReference>
<comment type="subunit">
    <text evidence="7">Monomer.</text>
</comment>
<dbReference type="GO" id="GO:0005524">
    <property type="term" value="F:ATP binding"/>
    <property type="evidence" value="ECO:0007669"/>
    <property type="project" value="UniProtKB-UniRule"/>
</dbReference>
<comment type="subcellular location">
    <subcellularLocation>
        <location evidence="7">Cytoplasm</location>
    </subcellularLocation>
</comment>
<comment type="caution">
    <text evidence="10">The sequence shown here is derived from an EMBL/GenBank/DDBJ whole genome shotgun (WGS) entry which is preliminary data.</text>
</comment>
<evidence type="ECO:0000256" key="2">
    <source>
        <dbReference type="ARBA" id="ARBA00022598"/>
    </source>
</evidence>
<feature type="short sequence motif" description="'KMSKS' region" evidence="7">
    <location>
        <begin position="252"/>
        <end position="256"/>
    </location>
</feature>
<dbReference type="NCBIfam" id="TIGR00464">
    <property type="entry name" value="gltX_bact"/>
    <property type="match status" value="1"/>
</dbReference>
<protein>
    <recommendedName>
        <fullName evidence="7">Glutamate--tRNA ligase</fullName>
        <ecNumber evidence="7">6.1.1.17</ecNumber>
    </recommendedName>
    <alternativeName>
        <fullName evidence="7">Glutamyl-tRNA synthetase</fullName>
        <shortName evidence="7">GluRS</shortName>
    </alternativeName>
</protein>
<comment type="catalytic activity">
    <reaction evidence="7">
        <text>tRNA(Glu) + L-glutamate + ATP = L-glutamyl-tRNA(Glu) + AMP + diphosphate</text>
        <dbReference type="Rhea" id="RHEA:23540"/>
        <dbReference type="Rhea" id="RHEA-COMP:9663"/>
        <dbReference type="Rhea" id="RHEA-COMP:9680"/>
        <dbReference type="ChEBI" id="CHEBI:29985"/>
        <dbReference type="ChEBI" id="CHEBI:30616"/>
        <dbReference type="ChEBI" id="CHEBI:33019"/>
        <dbReference type="ChEBI" id="CHEBI:78442"/>
        <dbReference type="ChEBI" id="CHEBI:78520"/>
        <dbReference type="ChEBI" id="CHEBI:456215"/>
        <dbReference type="EC" id="6.1.1.17"/>
    </reaction>
</comment>